<dbReference type="EMBL" id="CAJVCH010374417">
    <property type="protein sequence ID" value="CAG7816598.1"/>
    <property type="molecule type" value="Genomic_DNA"/>
</dbReference>
<comment type="caution">
    <text evidence="2">The sequence shown here is derived from an EMBL/GenBank/DDBJ whole genome shotgun (WGS) entry which is preliminary data.</text>
</comment>
<sequence>MGTKENNRQGGTGTLNRYQSRGSIGQHRHVSNFFLGGDTSNARNIARSLTKSAESIKLQRKKSNLRNYPTLDVLRDCKFVFVRYSTDDQKFLSGSFKSYEIMDSLGKKLFYTKEMEGMGRRNSLGALTDKIFCLLALDGTELLRMEGGTFSSGKMGEFLSCFRGTMFIGDIIEKVQRCPSRSYIIITDEKQIQVAHIQKDLVRDKKCCLMKIFSSSRNGRITSRRSNADDASIFKILVPETQGKMGSMGKISKFYSELPRSLDDCFGVELPVALGNPEKTLLLASIFMLYRPEPIESCLKDK</sequence>
<protein>
    <recommendedName>
        <fullName evidence="4">Phospholipid scramblase</fullName>
    </recommendedName>
</protein>
<keyword evidence="3" id="KW-1185">Reference proteome</keyword>
<evidence type="ECO:0000313" key="3">
    <source>
        <dbReference type="Proteomes" id="UP000708208"/>
    </source>
</evidence>
<evidence type="ECO:0008006" key="4">
    <source>
        <dbReference type="Google" id="ProtNLM"/>
    </source>
</evidence>
<reference evidence="2" key="1">
    <citation type="submission" date="2021-06" db="EMBL/GenBank/DDBJ databases">
        <authorList>
            <person name="Hodson N. C."/>
            <person name="Mongue J. A."/>
            <person name="Jaron S. K."/>
        </authorList>
    </citation>
    <scope>NUCLEOTIDE SEQUENCE</scope>
</reference>
<dbReference type="AlphaFoldDB" id="A0A8J2PCR3"/>
<evidence type="ECO:0000313" key="2">
    <source>
        <dbReference type="EMBL" id="CAG7816598.1"/>
    </source>
</evidence>
<organism evidence="2 3">
    <name type="scientific">Allacma fusca</name>
    <dbReference type="NCBI Taxonomy" id="39272"/>
    <lineage>
        <taxon>Eukaryota</taxon>
        <taxon>Metazoa</taxon>
        <taxon>Ecdysozoa</taxon>
        <taxon>Arthropoda</taxon>
        <taxon>Hexapoda</taxon>
        <taxon>Collembola</taxon>
        <taxon>Symphypleona</taxon>
        <taxon>Sminthuridae</taxon>
        <taxon>Allacma</taxon>
    </lineage>
</organism>
<feature type="region of interest" description="Disordered" evidence="1">
    <location>
        <begin position="1"/>
        <end position="21"/>
    </location>
</feature>
<gene>
    <name evidence="2" type="ORF">AFUS01_LOCUS27213</name>
</gene>
<proteinExistence type="predicted"/>
<name>A0A8J2PCR3_9HEXA</name>
<dbReference type="Proteomes" id="UP000708208">
    <property type="component" value="Unassembled WGS sequence"/>
</dbReference>
<accession>A0A8J2PCR3</accession>
<evidence type="ECO:0000256" key="1">
    <source>
        <dbReference type="SAM" id="MobiDB-lite"/>
    </source>
</evidence>